<dbReference type="Pfam" id="PF00329">
    <property type="entry name" value="Complex1_30kDa"/>
    <property type="match status" value="1"/>
</dbReference>
<dbReference type="eggNOG" id="COG0852">
    <property type="taxonomic scope" value="Bacteria"/>
</dbReference>
<sequence length="157" mass="17495">MSKTADFCGELRGILGGEAISADDGYRTGVAFSVRVPMERLQEVAAACNAGGFYLETITALDFKDTKELVYHFNCYEPGSRFALRVLCGHDQTPPTISTIFASAGWLEREVHEFFGIQFAGSFDLRPLLLPEDAEFHPLRKTFGIVAAYRKRDEIYA</sequence>
<dbReference type="AlphaFoldDB" id="A0LEQ0"/>
<dbReference type="HOGENOM" id="CLU_042628_6_0_7"/>
<dbReference type="InterPro" id="IPR037232">
    <property type="entry name" value="NADH_quin_OxRdtase_su_C/D-like"/>
</dbReference>
<keyword evidence="3" id="KW-0830">Ubiquinone</keyword>
<gene>
    <name evidence="3" type="ordered locus">Sfum_0201</name>
</gene>
<dbReference type="InterPro" id="IPR001268">
    <property type="entry name" value="NADH_UbQ_OxRdtase_30kDa_su"/>
</dbReference>
<protein>
    <submittedName>
        <fullName evidence="3">NADH dehydrogenase (Ubiquinone), 30 kDa subunit</fullName>
    </submittedName>
</protein>
<dbReference type="Proteomes" id="UP000001784">
    <property type="component" value="Chromosome"/>
</dbReference>
<dbReference type="SUPFAM" id="SSF143243">
    <property type="entry name" value="Nqo5-like"/>
    <property type="match status" value="1"/>
</dbReference>
<dbReference type="PANTHER" id="PTHR10884">
    <property type="entry name" value="NADH DEHYDROGENASE UBIQUINONE IRON-SULFUR PROTEIN 3"/>
    <property type="match status" value="1"/>
</dbReference>
<dbReference type="Gene3D" id="3.30.460.80">
    <property type="entry name" value="NADH:ubiquinone oxidoreductase, 30kDa subunit"/>
    <property type="match status" value="1"/>
</dbReference>
<dbReference type="InParanoid" id="A0LEQ0"/>
<keyword evidence="4" id="KW-1185">Reference proteome</keyword>
<proteinExistence type="inferred from homology"/>
<name>A0LEQ0_SYNFM</name>
<feature type="domain" description="NADH:ubiquinone oxidoreductase 30kDa subunit" evidence="2">
    <location>
        <begin position="34"/>
        <end position="144"/>
    </location>
</feature>
<dbReference type="STRING" id="335543.Sfum_0201"/>
<evidence type="ECO:0000259" key="2">
    <source>
        <dbReference type="Pfam" id="PF00329"/>
    </source>
</evidence>
<organism evidence="3 4">
    <name type="scientific">Syntrophobacter fumaroxidans (strain DSM 10017 / MPOB)</name>
    <dbReference type="NCBI Taxonomy" id="335543"/>
    <lineage>
        <taxon>Bacteria</taxon>
        <taxon>Pseudomonadati</taxon>
        <taxon>Thermodesulfobacteriota</taxon>
        <taxon>Syntrophobacteria</taxon>
        <taxon>Syntrophobacterales</taxon>
        <taxon>Syntrophobacteraceae</taxon>
        <taxon>Syntrophobacter</taxon>
    </lineage>
</organism>
<dbReference type="EMBL" id="CP000478">
    <property type="protein sequence ID" value="ABK15902.1"/>
    <property type="molecule type" value="Genomic_DNA"/>
</dbReference>
<dbReference type="OrthoDB" id="9803286at2"/>
<accession>A0LEQ0</accession>
<evidence type="ECO:0000313" key="4">
    <source>
        <dbReference type="Proteomes" id="UP000001784"/>
    </source>
</evidence>
<dbReference type="RefSeq" id="WP_011697075.1">
    <property type="nucleotide sequence ID" value="NC_008554.1"/>
</dbReference>
<dbReference type="PANTHER" id="PTHR10884:SF14">
    <property type="entry name" value="NADH DEHYDROGENASE [UBIQUINONE] IRON-SULFUR PROTEIN 3, MITOCHONDRIAL"/>
    <property type="match status" value="1"/>
</dbReference>
<dbReference type="KEGG" id="sfu:Sfum_0201"/>
<reference evidence="3 4" key="1">
    <citation type="submission" date="2006-10" db="EMBL/GenBank/DDBJ databases">
        <title>Complete sequence of Syntrophobacter fumaroxidans MPOB.</title>
        <authorList>
            <consortium name="US DOE Joint Genome Institute"/>
            <person name="Copeland A."/>
            <person name="Lucas S."/>
            <person name="Lapidus A."/>
            <person name="Barry K."/>
            <person name="Detter J.C."/>
            <person name="Glavina del Rio T."/>
            <person name="Hammon N."/>
            <person name="Israni S."/>
            <person name="Pitluck S."/>
            <person name="Goltsman E.G."/>
            <person name="Martinez M."/>
            <person name="Schmutz J."/>
            <person name="Larimer F."/>
            <person name="Land M."/>
            <person name="Hauser L."/>
            <person name="Kyrpides N."/>
            <person name="Kim E."/>
            <person name="Boone D.R."/>
            <person name="Brockman F."/>
            <person name="Culley D."/>
            <person name="Ferry J."/>
            <person name="Gunsalus R."/>
            <person name="McInerney M.J."/>
            <person name="Morrison M."/>
            <person name="Plugge C."/>
            <person name="Rohlin L."/>
            <person name="Scholten J."/>
            <person name="Sieber J."/>
            <person name="Stams A.J.M."/>
            <person name="Worm P."/>
            <person name="Henstra A.M."/>
            <person name="Richardson P."/>
        </authorList>
    </citation>
    <scope>NUCLEOTIDE SEQUENCE [LARGE SCALE GENOMIC DNA]</scope>
    <source>
        <strain evidence="4">DSM 10017 / MPOB</strain>
    </source>
</reference>
<evidence type="ECO:0000313" key="3">
    <source>
        <dbReference type="EMBL" id="ABK15902.1"/>
    </source>
</evidence>
<comment type="similarity">
    <text evidence="1">Belongs to the complex I 30 kDa subunit family.</text>
</comment>
<dbReference type="GO" id="GO:0008137">
    <property type="term" value="F:NADH dehydrogenase (ubiquinone) activity"/>
    <property type="evidence" value="ECO:0007669"/>
    <property type="project" value="InterPro"/>
</dbReference>
<evidence type="ECO:0000256" key="1">
    <source>
        <dbReference type="ARBA" id="ARBA00007569"/>
    </source>
</evidence>